<protein>
    <submittedName>
        <fullName evidence="5">GntR family transcriptional regulator</fullName>
    </submittedName>
</protein>
<dbReference type="PROSITE" id="PS50949">
    <property type="entry name" value="HTH_GNTR"/>
    <property type="match status" value="1"/>
</dbReference>
<dbReference type="SMART" id="SM00895">
    <property type="entry name" value="FCD"/>
    <property type="match status" value="1"/>
</dbReference>
<evidence type="ECO:0000256" key="1">
    <source>
        <dbReference type="ARBA" id="ARBA00023015"/>
    </source>
</evidence>
<dbReference type="GO" id="GO:0003677">
    <property type="term" value="F:DNA binding"/>
    <property type="evidence" value="ECO:0007669"/>
    <property type="project" value="UniProtKB-KW"/>
</dbReference>
<dbReference type="SUPFAM" id="SSF48008">
    <property type="entry name" value="GntR ligand-binding domain-like"/>
    <property type="match status" value="1"/>
</dbReference>
<feature type="domain" description="HTH gntR-type" evidence="4">
    <location>
        <begin position="7"/>
        <end position="75"/>
    </location>
</feature>
<dbReference type="SMART" id="SM00345">
    <property type="entry name" value="HTH_GNTR"/>
    <property type="match status" value="1"/>
</dbReference>
<gene>
    <name evidence="5" type="ORF">CU100_10305</name>
</gene>
<dbReference type="GO" id="GO:0003700">
    <property type="term" value="F:DNA-binding transcription factor activity"/>
    <property type="evidence" value="ECO:0007669"/>
    <property type="project" value="InterPro"/>
</dbReference>
<dbReference type="InterPro" id="IPR011711">
    <property type="entry name" value="GntR_C"/>
</dbReference>
<dbReference type="PANTHER" id="PTHR43537:SF5">
    <property type="entry name" value="UXU OPERON TRANSCRIPTIONAL REGULATOR"/>
    <property type="match status" value="1"/>
</dbReference>
<keyword evidence="3" id="KW-0804">Transcription</keyword>
<dbReference type="SUPFAM" id="SSF46785">
    <property type="entry name" value="Winged helix' DNA-binding domain"/>
    <property type="match status" value="1"/>
</dbReference>
<dbReference type="OrthoDB" id="9028214at2"/>
<reference evidence="6" key="1">
    <citation type="submission" date="2017-11" db="EMBL/GenBank/DDBJ databases">
        <authorList>
            <person name="Kuznetsova I."/>
            <person name="Sazanova A."/>
            <person name="Chirak E."/>
            <person name="Safronova V."/>
            <person name="Willems A."/>
        </authorList>
    </citation>
    <scope>NUCLEOTIDE SEQUENCE [LARGE SCALE GENOMIC DNA]</scope>
    <source>
        <strain evidence="6">PEPV15</strain>
    </source>
</reference>
<evidence type="ECO:0000259" key="4">
    <source>
        <dbReference type="PROSITE" id="PS50949"/>
    </source>
</evidence>
<dbReference type="RefSeq" id="WP_106716491.1">
    <property type="nucleotide sequence ID" value="NZ_JACHXT010000001.1"/>
</dbReference>
<sequence length="225" mass="24817">MQPAARTNLADTAIQNIRAEIGANRWQVGERVPNEATLAEMLGVSRGTVREAVRVLVSQGILETRQGSGTYVRSVIDAEDRLLRIRRTGLRDQVETRCALEVEAARLAATRHTPEVISELRHMLADRGEYIPAEHDRYVRQDLAFHKAVVAASKNNALMEVYEFFSASTQEVIKATVTGELPEPDMAAHAAIIDAIASGDPERATFTTRAFMAPILLELDRLLAS</sequence>
<keyword evidence="6" id="KW-1185">Reference proteome</keyword>
<evidence type="ECO:0000256" key="3">
    <source>
        <dbReference type="ARBA" id="ARBA00023163"/>
    </source>
</evidence>
<evidence type="ECO:0000256" key="2">
    <source>
        <dbReference type="ARBA" id="ARBA00023125"/>
    </source>
</evidence>
<dbReference type="EMBL" id="PGGN01000002">
    <property type="protein sequence ID" value="PSH58043.1"/>
    <property type="molecule type" value="Genomic_DNA"/>
</dbReference>
<dbReference type="Pfam" id="PF00392">
    <property type="entry name" value="GntR"/>
    <property type="match status" value="1"/>
</dbReference>
<dbReference type="PRINTS" id="PR00035">
    <property type="entry name" value="HTHGNTR"/>
</dbReference>
<dbReference type="Gene3D" id="1.10.10.10">
    <property type="entry name" value="Winged helix-like DNA-binding domain superfamily/Winged helix DNA-binding domain"/>
    <property type="match status" value="1"/>
</dbReference>
<dbReference type="InterPro" id="IPR000524">
    <property type="entry name" value="Tscrpt_reg_HTH_GntR"/>
</dbReference>
<name>A0A2P7AV58_9HYPH</name>
<dbReference type="Pfam" id="PF07729">
    <property type="entry name" value="FCD"/>
    <property type="match status" value="1"/>
</dbReference>
<dbReference type="InterPro" id="IPR008920">
    <property type="entry name" value="TF_FadR/GntR_C"/>
</dbReference>
<dbReference type="InterPro" id="IPR036388">
    <property type="entry name" value="WH-like_DNA-bd_sf"/>
</dbReference>
<accession>A0A2P7AV58</accession>
<keyword evidence="2" id="KW-0238">DNA-binding</keyword>
<dbReference type="Gene3D" id="1.20.120.530">
    <property type="entry name" value="GntR ligand-binding domain-like"/>
    <property type="match status" value="1"/>
</dbReference>
<comment type="caution">
    <text evidence="5">The sequence shown here is derived from an EMBL/GenBank/DDBJ whole genome shotgun (WGS) entry which is preliminary data.</text>
</comment>
<keyword evidence="1" id="KW-0805">Transcription regulation</keyword>
<dbReference type="Proteomes" id="UP000241158">
    <property type="component" value="Unassembled WGS sequence"/>
</dbReference>
<evidence type="ECO:0000313" key="6">
    <source>
        <dbReference type="Proteomes" id="UP000241158"/>
    </source>
</evidence>
<dbReference type="PANTHER" id="PTHR43537">
    <property type="entry name" value="TRANSCRIPTIONAL REGULATOR, GNTR FAMILY"/>
    <property type="match status" value="1"/>
</dbReference>
<evidence type="ECO:0000313" key="5">
    <source>
        <dbReference type="EMBL" id="PSH58043.1"/>
    </source>
</evidence>
<dbReference type="CDD" id="cd07377">
    <property type="entry name" value="WHTH_GntR"/>
    <property type="match status" value="1"/>
</dbReference>
<dbReference type="InterPro" id="IPR036390">
    <property type="entry name" value="WH_DNA-bd_sf"/>
</dbReference>
<proteinExistence type="predicted"/>
<organism evidence="5 6">
    <name type="scientific">Phyllobacterium endophyticum</name>
    <dbReference type="NCBI Taxonomy" id="1149773"/>
    <lineage>
        <taxon>Bacteria</taxon>
        <taxon>Pseudomonadati</taxon>
        <taxon>Pseudomonadota</taxon>
        <taxon>Alphaproteobacteria</taxon>
        <taxon>Hyphomicrobiales</taxon>
        <taxon>Phyllobacteriaceae</taxon>
        <taxon>Phyllobacterium</taxon>
    </lineage>
</organism>
<dbReference type="AlphaFoldDB" id="A0A2P7AV58"/>